<evidence type="ECO:0000313" key="7">
    <source>
        <dbReference type="Proteomes" id="UP000823405"/>
    </source>
</evidence>
<sequence>MKTFLSTITITLMAAATASAALNAAEFPAANVVPPTDSPQVKEWLKAINFTGVPNFPTNTGNPPACPPASSLPADQCWRSCQSCRGDDVVTCPGPGVWGLTFDDGPTTFTPQLLDTLKANNVKATFFVMGSNVVLNPAFLKREQDEGHHIASHTWSHHPLTTLTNEQIVAELKWTEKAVMDVTGLQMKYVRPPYGDIDNRVRAVVKKLGYIIVDWTSDTYDSKDFNLNASPTEAKLAAAVTAFSASLNAYGAAPGDKGIITLEHDLYQVTVDFAKRIIPVATQAKLKIQSIDQCLGDKSPYQNSPPPANNGTGNGAGAGAGTGNGNGTGTGGKNAASTVGAKVVMTVSLAVIAAALSAF</sequence>
<evidence type="ECO:0000256" key="4">
    <source>
        <dbReference type="SAM" id="SignalP"/>
    </source>
</evidence>
<comment type="caution">
    <text evidence="6">The sequence shown here is derived from an EMBL/GenBank/DDBJ whole genome shotgun (WGS) entry which is preliminary data.</text>
</comment>
<dbReference type="GO" id="GO:0016020">
    <property type="term" value="C:membrane"/>
    <property type="evidence" value="ECO:0007669"/>
    <property type="project" value="TreeGrafter"/>
</dbReference>
<evidence type="ECO:0000259" key="5">
    <source>
        <dbReference type="PROSITE" id="PS51677"/>
    </source>
</evidence>
<evidence type="ECO:0000256" key="2">
    <source>
        <dbReference type="ARBA" id="ARBA00022801"/>
    </source>
</evidence>
<feature type="compositionally biased region" description="Gly residues" evidence="3">
    <location>
        <begin position="312"/>
        <end position="332"/>
    </location>
</feature>
<reference evidence="6" key="1">
    <citation type="journal article" date="2020" name="Fungal Divers.">
        <title>Resolving the Mortierellaceae phylogeny through synthesis of multi-gene phylogenetics and phylogenomics.</title>
        <authorList>
            <person name="Vandepol N."/>
            <person name="Liber J."/>
            <person name="Desiro A."/>
            <person name="Na H."/>
            <person name="Kennedy M."/>
            <person name="Barry K."/>
            <person name="Grigoriev I.V."/>
            <person name="Miller A.N."/>
            <person name="O'Donnell K."/>
            <person name="Stajich J.E."/>
            <person name="Bonito G."/>
        </authorList>
    </citation>
    <scope>NUCLEOTIDE SEQUENCE</scope>
    <source>
        <strain evidence="6">NVP60</strain>
    </source>
</reference>
<organism evidence="6 7">
    <name type="scientific">Linnemannia gamsii</name>
    <dbReference type="NCBI Taxonomy" id="64522"/>
    <lineage>
        <taxon>Eukaryota</taxon>
        <taxon>Fungi</taxon>
        <taxon>Fungi incertae sedis</taxon>
        <taxon>Mucoromycota</taxon>
        <taxon>Mortierellomycotina</taxon>
        <taxon>Mortierellomycetes</taxon>
        <taxon>Mortierellales</taxon>
        <taxon>Mortierellaceae</taxon>
        <taxon>Linnemannia</taxon>
    </lineage>
</organism>
<keyword evidence="4" id="KW-0732">Signal</keyword>
<feature type="domain" description="NodB homology" evidence="5">
    <location>
        <begin position="96"/>
        <end position="289"/>
    </location>
</feature>
<dbReference type="PANTHER" id="PTHR10587:SF133">
    <property type="entry name" value="CHITIN DEACETYLASE 1-RELATED"/>
    <property type="match status" value="1"/>
</dbReference>
<evidence type="ECO:0000256" key="1">
    <source>
        <dbReference type="ARBA" id="ARBA00022723"/>
    </source>
</evidence>
<protein>
    <submittedName>
        <fullName evidence="6">Chitin deacetylase</fullName>
    </submittedName>
</protein>
<feature type="region of interest" description="Disordered" evidence="3">
    <location>
        <begin position="297"/>
        <end position="333"/>
    </location>
</feature>
<gene>
    <name evidence="6" type="primary">CDA2_16</name>
    <name evidence="6" type="ORF">BGZ97_011825</name>
</gene>
<dbReference type="GO" id="GO:0046872">
    <property type="term" value="F:metal ion binding"/>
    <property type="evidence" value="ECO:0007669"/>
    <property type="project" value="UniProtKB-KW"/>
</dbReference>
<dbReference type="GO" id="GO:0005975">
    <property type="term" value="P:carbohydrate metabolic process"/>
    <property type="evidence" value="ECO:0007669"/>
    <property type="project" value="InterPro"/>
</dbReference>
<dbReference type="InterPro" id="IPR011330">
    <property type="entry name" value="Glyco_hydro/deAcase_b/a-brl"/>
</dbReference>
<name>A0A9P6R5J5_9FUNG</name>
<dbReference type="PROSITE" id="PS51677">
    <property type="entry name" value="NODB"/>
    <property type="match status" value="1"/>
</dbReference>
<dbReference type="AlphaFoldDB" id="A0A9P6R5J5"/>
<dbReference type="Pfam" id="PF01522">
    <property type="entry name" value="Polysacc_deac_1"/>
    <property type="match status" value="1"/>
</dbReference>
<dbReference type="GO" id="GO:0009272">
    <property type="term" value="P:fungal-type cell wall biogenesis"/>
    <property type="evidence" value="ECO:0007669"/>
    <property type="project" value="UniProtKB-ARBA"/>
</dbReference>
<keyword evidence="1" id="KW-0479">Metal-binding</keyword>
<evidence type="ECO:0000256" key="3">
    <source>
        <dbReference type="SAM" id="MobiDB-lite"/>
    </source>
</evidence>
<accession>A0A9P6R5J5</accession>
<proteinExistence type="predicted"/>
<dbReference type="EMBL" id="JAAAIN010000707">
    <property type="protein sequence ID" value="KAG0311521.1"/>
    <property type="molecule type" value="Genomic_DNA"/>
</dbReference>
<keyword evidence="7" id="KW-1185">Reference proteome</keyword>
<dbReference type="GO" id="GO:0004099">
    <property type="term" value="F:chitin deacetylase activity"/>
    <property type="evidence" value="ECO:0007669"/>
    <property type="project" value="UniProtKB-ARBA"/>
</dbReference>
<feature type="chain" id="PRO_5040510189" evidence="4">
    <location>
        <begin position="21"/>
        <end position="359"/>
    </location>
</feature>
<feature type="signal peptide" evidence="4">
    <location>
        <begin position="1"/>
        <end position="20"/>
    </location>
</feature>
<evidence type="ECO:0000313" key="6">
    <source>
        <dbReference type="EMBL" id="KAG0311521.1"/>
    </source>
</evidence>
<keyword evidence="2" id="KW-0378">Hydrolase</keyword>
<dbReference type="InterPro" id="IPR002509">
    <property type="entry name" value="NODB_dom"/>
</dbReference>
<dbReference type="PANTHER" id="PTHR10587">
    <property type="entry name" value="GLYCOSYL TRANSFERASE-RELATED"/>
    <property type="match status" value="1"/>
</dbReference>
<dbReference type="Proteomes" id="UP000823405">
    <property type="component" value="Unassembled WGS sequence"/>
</dbReference>
<dbReference type="SUPFAM" id="SSF88713">
    <property type="entry name" value="Glycoside hydrolase/deacetylase"/>
    <property type="match status" value="1"/>
</dbReference>
<dbReference type="InterPro" id="IPR050248">
    <property type="entry name" value="Polysacc_deacetylase_ArnD"/>
</dbReference>
<dbReference type="Gene3D" id="3.20.20.370">
    <property type="entry name" value="Glycoside hydrolase/deacetylase"/>
    <property type="match status" value="1"/>
</dbReference>
<dbReference type="OrthoDB" id="407355at2759"/>